<dbReference type="InterPro" id="IPR000873">
    <property type="entry name" value="AMP-dep_synth/lig_dom"/>
</dbReference>
<evidence type="ECO:0000313" key="9">
    <source>
        <dbReference type="Proteomes" id="UP000657918"/>
    </source>
</evidence>
<dbReference type="GO" id="GO:0005829">
    <property type="term" value="C:cytosol"/>
    <property type="evidence" value="ECO:0007669"/>
    <property type="project" value="UniProtKB-SubCell"/>
</dbReference>
<dbReference type="InterPro" id="IPR020845">
    <property type="entry name" value="AMP-binding_CS"/>
</dbReference>
<keyword evidence="5" id="KW-0067">ATP-binding</keyword>
<evidence type="ECO:0000256" key="2">
    <source>
        <dbReference type="ARBA" id="ARBA00006432"/>
    </source>
</evidence>
<feature type="domain" description="AMP-dependent synthetase/ligase" evidence="6">
    <location>
        <begin position="611"/>
        <end position="989"/>
    </location>
</feature>
<dbReference type="Pfam" id="PF00501">
    <property type="entry name" value="AMP-binding"/>
    <property type="match status" value="2"/>
</dbReference>
<evidence type="ECO:0000313" key="8">
    <source>
        <dbReference type="EMBL" id="KAF9664155.1"/>
    </source>
</evidence>
<comment type="caution">
    <text evidence="8">The sequence shown here is derived from an EMBL/GenBank/DDBJ whole genome shotgun (WGS) entry which is preliminary data.</text>
</comment>
<dbReference type="CDD" id="cd12118">
    <property type="entry name" value="ttLC_FACS_AEE21_like"/>
    <property type="match status" value="2"/>
</dbReference>
<keyword evidence="9" id="KW-1185">Reference proteome</keyword>
<dbReference type="NCBIfam" id="NF006020">
    <property type="entry name" value="PRK08162.1"/>
    <property type="match status" value="2"/>
</dbReference>
<protein>
    <recommendedName>
        <fullName evidence="10">4-coumarate--CoA ligase</fullName>
    </recommendedName>
</protein>
<feature type="domain" description="AMP-binding enzyme C-terminal" evidence="7">
    <location>
        <begin position="451"/>
        <end position="532"/>
    </location>
</feature>
<dbReference type="EMBL" id="JADGMS010000017">
    <property type="protein sequence ID" value="KAF9664155.1"/>
    <property type="molecule type" value="Genomic_DNA"/>
</dbReference>
<evidence type="ECO:0000259" key="7">
    <source>
        <dbReference type="Pfam" id="PF13193"/>
    </source>
</evidence>
<comment type="subcellular location">
    <subcellularLocation>
        <location evidence="1">Cytoplasm</location>
        <location evidence="1">Cytosol</location>
    </subcellularLocation>
</comment>
<evidence type="ECO:0000256" key="1">
    <source>
        <dbReference type="ARBA" id="ARBA00004514"/>
    </source>
</evidence>
<dbReference type="PANTHER" id="PTHR43859:SF2">
    <property type="entry name" value="BUTYRATE--COA LIGASE AAE11, PEROXISOMAL"/>
    <property type="match status" value="1"/>
</dbReference>
<feature type="domain" description="AMP-binding enzyme C-terminal" evidence="7">
    <location>
        <begin position="1039"/>
        <end position="1120"/>
    </location>
</feature>
<organism evidence="8 9">
    <name type="scientific">Salix dunnii</name>
    <dbReference type="NCBI Taxonomy" id="1413687"/>
    <lineage>
        <taxon>Eukaryota</taxon>
        <taxon>Viridiplantae</taxon>
        <taxon>Streptophyta</taxon>
        <taxon>Embryophyta</taxon>
        <taxon>Tracheophyta</taxon>
        <taxon>Spermatophyta</taxon>
        <taxon>Magnoliopsida</taxon>
        <taxon>eudicotyledons</taxon>
        <taxon>Gunneridae</taxon>
        <taxon>Pentapetalae</taxon>
        <taxon>rosids</taxon>
        <taxon>fabids</taxon>
        <taxon>Malpighiales</taxon>
        <taxon>Salicaceae</taxon>
        <taxon>Saliceae</taxon>
        <taxon>Salix</taxon>
    </lineage>
</organism>
<dbReference type="Gene3D" id="3.40.50.12780">
    <property type="entry name" value="N-terminal domain of ligase-like"/>
    <property type="match status" value="2"/>
</dbReference>
<keyword evidence="3" id="KW-0436">Ligase</keyword>
<gene>
    <name evidence="8" type="ORF">SADUNF_Sadunf17G0126700</name>
</gene>
<name>A0A835J672_9ROSI</name>
<evidence type="ECO:0000256" key="5">
    <source>
        <dbReference type="ARBA" id="ARBA00022840"/>
    </source>
</evidence>
<dbReference type="AlphaFoldDB" id="A0A835J672"/>
<dbReference type="InterPro" id="IPR025110">
    <property type="entry name" value="AMP-bd_C"/>
</dbReference>
<dbReference type="GO" id="GO:0005524">
    <property type="term" value="F:ATP binding"/>
    <property type="evidence" value="ECO:0007669"/>
    <property type="project" value="UniProtKB-KW"/>
</dbReference>
<dbReference type="FunFam" id="3.30.300.30:FF:000008">
    <property type="entry name" value="2,3-dihydroxybenzoate-AMP ligase"/>
    <property type="match status" value="2"/>
</dbReference>
<dbReference type="OrthoDB" id="10253115at2759"/>
<dbReference type="SUPFAM" id="SSF56801">
    <property type="entry name" value="Acetyl-CoA synthetase-like"/>
    <property type="match status" value="2"/>
</dbReference>
<dbReference type="GO" id="GO:0050218">
    <property type="term" value="F:propionate-CoA ligase activity"/>
    <property type="evidence" value="ECO:0007669"/>
    <property type="project" value="UniProtKB-ARBA"/>
</dbReference>
<dbReference type="GO" id="GO:0031956">
    <property type="term" value="F:medium-chain fatty acid-CoA ligase activity"/>
    <property type="evidence" value="ECO:0007669"/>
    <property type="project" value="UniProtKB-ARBA"/>
</dbReference>
<feature type="domain" description="AMP-dependent synthetase/ligase" evidence="6">
    <location>
        <begin position="22"/>
        <end position="401"/>
    </location>
</feature>
<comment type="similarity">
    <text evidence="2">Belongs to the ATP-dependent AMP-binding enzyme family.</text>
</comment>
<accession>A0A835J672</accession>
<reference evidence="8 9" key="1">
    <citation type="submission" date="2020-10" db="EMBL/GenBank/DDBJ databases">
        <title>Plant Genome Project.</title>
        <authorList>
            <person name="Zhang R.-G."/>
        </authorList>
    </citation>
    <scope>NUCLEOTIDE SEQUENCE [LARGE SCALE GENOMIC DNA]</scope>
    <source>
        <strain evidence="8">FAFU-HL-1</strain>
        <tissue evidence="8">Leaf</tissue>
    </source>
</reference>
<dbReference type="Proteomes" id="UP000657918">
    <property type="component" value="Unassembled WGS sequence"/>
</dbReference>
<dbReference type="InterPro" id="IPR045851">
    <property type="entry name" value="AMP-bd_C_sf"/>
</dbReference>
<evidence type="ECO:0008006" key="10">
    <source>
        <dbReference type="Google" id="ProtNLM"/>
    </source>
</evidence>
<dbReference type="Gene3D" id="3.30.300.30">
    <property type="match status" value="2"/>
</dbReference>
<dbReference type="Pfam" id="PF13193">
    <property type="entry name" value="AMP-binding_C"/>
    <property type="match status" value="2"/>
</dbReference>
<sequence length="1162" mass="127599">MDLLPKCDANYVPLTPITFLKRANVVYANRTSVIYEGTRFTWSQTSERCCRLADSLRSLNVGKNDVVSVLAPNIPAVYEMHFAVPMAGAVLNAINTRLDAKNVATILSHSGAKVFFVDYQYVELASEALGLLNGAVPSIIACIDDVDTPTGVRFGQLEYEQLVQRGNPGYTGELAVQDEWDPIALNYTSGTTSAPKGVVYSHRGAYLSTLSLILGWEMGNAPVYLWSLPMFHCNGWTFTWGVAARGGTNVCLRNTTAKDMYHNIAEHAVTHMCCAPIVFNILLEAKRHERRDITSPVEILTGGAPPPASWLQNIERLGFHVTHAYGLTEATGPALVCEWQKKWKKLPQQDQAKLKARQGISILTLADADVKDLDTMASVPRDGKTMGEIVLRGSSIMKGYLKDPEATSKAFRNGWFATGDVGVVHPDGYLEIKDRSKDVIISGGENISSVELESVLYRHPRVLEAAVVAMPHPKWGESPCAFISVKKKSNGDTKDIVKESEIVAYCRKNLPRFMVPKRVEFMAELPKTSTGKIQKFQLRALAQNFAVNENLPSKKITGPGQLSASGQVNTEVPGYAQGHGKGHALSPPTMDQLPKCDANYVPLTPITFLKRANVVYANRTSVIFEGTRFTWSQTYERCCRLADSLRSLNVGKNDVVSVLAPNIPAVYEMHFAVPMAGAVLNAINTRLDSTNVATILSHSGAKVFFVDYQYVELASEALSLLNGAVPSISACIDDIDTPTGVRFGQLEYEQLVQRGNPGYTGELVQDEWDPIALNYTSGTTSAPKGVVYSHRGAYLSILSLILGWEMGNAPVYLWSLPMFHCNGWTFPWGVAARGGTNVCLRNTTAKDMYHNIAEHAVTHMCCAPIVFNILLEAKPHERREITSPVEILTGGAPPPASLIPKIERLGFHVTHGYGLTESNGPALVCEWQKKWNKLPQQDQAKLKARQGISVLTLADADVKDLDTMLSVPRDGKTMGEIVLRGSGIMKGYFKDPEATSKAFRNGWFATGDIAVVHPDGYLEIKDRSKDVIISGGENISSVELESVLYRHPRVLEAAVVAMPHPKWGESPCAFISVKKNYNGDTNDIVKESEIIAYCRKNLPRFMVPKRVEFMAELPQTSTGKIHKFHLRALAQNFVVNENLPSKIITGPIQLLASGQVNTQVQG</sequence>
<dbReference type="GO" id="GO:0043759">
    <property type="term" value="F:2-methylbutanoate-CoA ligase activity"/>
    <property type="evidence" value="ECO:0007669"/>
    <property type="project" value="UniProtKB-ARBA"/>
</dbReference>
<evidence type="ECO:0000256" key="4">
    <source>
        <dbReference type="ARBA" id="ARBA00022741"/>
    </source>
</evidence>
<evidence type="ECO:0000256" key="3">
    <source>
        <dbReference type="ARBA" id="ARBA00022598"/>
    </source>
</evidence>
<dbReference type="InterPro" id="IPR042099">
    <property type="entry name" value="ANL_N_sf"/>
</dbReference>
<dbReference type="FunFam" id="3.40.50.12780:FF:000003">
    <property type="entry name" value="Long-chain-fatty-acid--CoA ligase FadD"/>
    <property type="match status" value="2"/>
</dbReference>
<dbReference type="PANTHER" id="PTHR43859">
    <property type="entry name" value="ACYL-ACTIVATING ENZYME"/>
    <property type="match status" value="1"/>
</dbReference>
<evidence type="ECO:0000259" key="6">
    <source>
        <dbReference type="Pfam" id="PF00501"/>
    </source>
</evidence>
<keyword evidence="4" id="KW-0547">Nucleotide-binding</keyword>
<proteinExistence type="inferred from homology"/>
<dbReference type="PROSITE" id="PS00455">
    <property type="entry name" value="AMP_BINDING"/>
    <property type="match status" value="2"/>
</dbReference>